<evidence type="ECO:0000313" key="2">
    <source>
        <dbReference type="Proteomes" id="UP000600918"/>
    </source>
</evidence>
<dbReference type="EMBL" id="JACSDY010000001">
    <property type="protein sequence ID" value="KAF7439146.1"/>
    <property type="molecule type" value="Genomic_DNA"/>
</dbReference>
<protein>
    <submittedName>
        <fullName evidence="1">Uncharacterized protein</fullName>
    </submittedName>
</protein>
<dbReference type="Proteomes" id="UP000600918">
    <property type="component" value="Unassembled WGS sequence"/>
</dbReference>
<gene>
    <name evidence="1" type="ORF">H0235_001537</name>
</gene>
<reference evidence="1" key="1">
    <citation type="journal article" date="2020" name="G3 (Bethesda)">
        <title>High-Quality Assemblies for Three Invasive Social Wasps from the &lt;i&gt;Vespula&lt;/i&gt; Genus.</title>
        <authorList>
            <person name="Harrop T.W.R."/>
            <person name="Guhlin J."/>
            <person name="McLaughlin G.M."/>
            <person name="Permina E."/>
            <person name="Stockwell P."/>
            <person name="Gilligan J."/>
            <person name="Le Lec M.F."/>
            <person name="Gruber M.A.M."/>
            <person name="Quinn O."/>
            <person name="Lovegrove M."/>
            <person name="Duncan E.J."/>
            <person name="Remnant E.J."/>
            <person name="Van Eeckhoven J."/>
            <person name="Graham B."/>
            <person name="Knapp R.A."/>
            <person name="Langford K.W."/>
            <person name="Kronenberg Z."/>
            <person name="Press M.O."/>
            <person name="Eacker S.M."/>
            <person name="Wilson-Rankin E.E."/>
            <person name="Purcell J."/>
            <person name="Lester P.J."/>
            <person name="Dearden P.K."/>
        </authorList>
    </citation>
    <scope>NUCLEOTIDE SEQUENCE</scope>
    <source>
        <strain evidence="1">Volc-1</strain>
    </source>
</reference>
<organism evidence="1 2">
    <name type="scientific">Vespula pensylvanica</name>
    <name type="common">Western yellow jacket</name>
    <name type="synonym">Wasp</name>
    <dbReference type="NCBI Taxonomy" id="30213"/>
    <lineage>
        <taxon>Eukaryota</taxon>
        <taxon>Metazoa</taxon>
        <taxon>Ecdysozoa</taxon>
        <taxon>Arthropoda</taxon>
        <taxon>Hexapoda</taxon>
        <taxon>Insecta</taxon>
        <taxon>Pterygota</taxon>
        <taxon>Neoptera</taxon>
        <taxon>Endopterygota</taxon>
        <taxon>Hymenoptera</taxon>
        <taxon>Apocrita</taxon>
        <taxon>Aculeata</taxon>
        <taxon>Vespoidea</taxon>
        <taxon>Vespidae</taxon>
        <taxon>Vespinae</taxon>
        <taxon>Vespula</taxon>
    </lineage>
</organism>
<name>A0A834UGW1_VESPE</name>
<sequence>MYEKFRDLGVQEKKKRDTSSTRFKFNADVERLKRKELSFWPIGGISSWYLSQQNYVLCLKLIILLHQLEFDSHSSYVQRSRYEISPMPLMLPPWYIYTVDATYQNT</sequence>
<evidence type="ECO:0000313" key="1">
    <source>
        <dbReference type="EMBL" id="KAF7439146.1"/>
    </source>
</evidence>
<proteinExistence type="predicted"/>
<dbReference type="AlphaFoldDB" id="A0A834UGW1"/>
<accession>A0A834UGW1</accession>
<comment type="caution">
    <text evidence="1">The sequence shown here is derived from an EMBL/GenBank/DDBJ whole genome shotgun (WGS) entry which is preliminary data.</text>
</comment>
<keyword evidence="2" id="KW-1185">Reference proteome</keyword>